<accession>A0ABU9L1N0</accession>
<comment type="caution">
    <text evidence="1">The sequence shown here is derived from an EMBL/GenBank/DDBJ whole genome shotgun (WGS) entry which is preliminary data.</text>
</comment>
<name>A0ABU9L1N0_9FLAO</name>
<keyword evidence="2" id="KW-1185">Reference proteome</keyword>
<reference evidence="1 2" key="1">
    <citation type="submission" date="2024-04" db="EMBL/GenBank/DDBJ databases">
        <title>whole genome sequencing of Lutimonas vermicola strain IMCC1616.</title>
        <authorList>
            <person name="Bae S.S."/>
        </authorList>
    </citation>
    <scope>NUCLEOTIDE SEQUENCE [LARGE SCALE GENOMIC DNA]</scope>
    <source>
        <strain evidence="1 2">IMCC1616</strain>
    </source>
</reference>
<dbReference type="Gene3D" id="3.10.450.50">
    <property type="match status" value="1"/>
</dbReference>
<proteinExistence type="predicted"/>
<sequence length="91" mass="10593">MALKKKEEVINIEIERKKMQILDDGNLAIAHYTIYEEYKWIGENGTKDDGATIQNDQIMNGKLRFSDIYLKVDNKWLYVGGHRDGAFLKDN</sequence>
<organism evidence="1 2">
    <name type="scientific">Lutimonas vermicola</name>
    <dbReference type="NCBI Taxonomy" id="414288"/>
    <lineage>
        <taxon>Bacteria</taxon>
        <taxon>Pseudomonadati</taxon>
        <taxon>Bacteroidota</taxon>
        <taxon>Flavobacteriia</taxon>
        <taxon>Flavobacteriales</taxon>
        <taxon>Flavobacteriaceae</taxon>
        <taxon>Lutimonas</taxon>
    </lineage>
</organism>
<evidence type="ECO:0000313" key="2">
    <source>
        <dbReference type="Proteomes" id="UP001474120"/>
    </source>
</evidence>
<dbReference type="EMBL" id="JBCDNA010000002">
    <property type="protein sequence ID" value="MEL4455998.1"/>
    <property type="molecule type" value="Genomic_DNA"/>
</dbReference>
<gene>
    <name evidence="1" type="ORF">AABB81_08845</name>
</gene>
<dbReference type="RefSeq" id="WP_342160013.1">
    <property type="nucleotide sequence ID" value="NZ_JBCDNA010000002.1"/>
</dbReference>
<evidence type="ECO:0000313" key="1">
    <source>
        <dbReference type="EMBL" id="MEL4455998.1"/>
    </source>
</evidence>
<dbReference type="Proteomes" id="UP001474120">
    <property type="component" value="Unassembled WGS sequence"/>
</dbReference>
<protein>
    <submittedName>
        <fullName evidence="1">Uncharacterized protein</fullName>
    </submittedName>
</protein>